<protein>
    <submittedName>
        <fullName evidence="1">Aspartic peptidase A1 family protein</fullName>
        <ecNumber evidence="1">3.4.23.12</ecNumber>
    </submittedName>
</protein>
<dbReference type="EMBL" id="CM037017">
    <property type="protein sequence ID" value="KAH7677036.1"/>
    <property type="molecule type" value="Genomic_DNA"/>
</dbReference>
<sequence length="457" mass="49648">MLESLKPIKFSPRPHNIVNIINSMASQHYHELMFLSTLLFLSISLSTQSHETLVFPVRKDPTTLQYITGIYQRTPLVPVRLLVDIGNGFMWVICEDNYVSSSYRPARCNSTQCVLAGPTTCNTCDDTPRPNCNNNTCGLYVNNPISHLIVEFDDLIDDVVLFRSIHGNFATVPHFLFSCGADILRDGLAGGVDGVAGFGRTKIAIPTQLSSVFNIHPQFALCLSSSPSSNGFIFVGNGGNYKLAPGIDVSSFLMRTPLITNPVSTVALSFPGEASSEYFIGVSSIKVNGKAVKINTTLLDIDDKGVGGTKISTVTPFTTMETSIYKAVTVAFKKEAKAKKMKSVAPVEPFKACFSSESIKSTRVGPDVPIIDLVLGSEDVYWRVFGANSMVEVKEKGVVCLGLVDGGLSPRTSIVIGGHQLENNFLEFDLATSVLRFSSSLLFRQTTCANFYFGSKP</sequence>
<dbReference type="EC" id="3.4.23.12" evidence="1"/>
<dbReference type="Proteomes" id="UP000827976">
    <property type="component" value="Chromosome 7"/>
</dbReference>
<keyword evidence="1" id="KW-0378">Hydrolase</keyword>
<keyword evidence="2" id="KW-1185">Reference proteome</keyword>
<comment type="caution">
    <text evidence="1">The sequence shown here is derived from an EMBL/GenBank/DDBJ whole genome shotgun (WGS) entry which is preliminary data.</text>
</comment>
<organism evidence="1 2">
    <name type="scientific">Dioscorea alata</name>
    <name type="common">Purple yam</name>
    <dbReference type="NCBI Taxonomy" id="55571"/>
    <lineage>
        <taxon>Eukaryota</taxon>
        <taxon>Viridiplantae</taxon>
        <taxon>Streptophyta</taxon>
        <taxon>Embryophyta</taxon>
        <taxon>Tracheophyta</taxon>
        <taxon>Spermatophyta</taxon>
        <taxon>Magnoliopsida</taxon>
        <taxon>Liliopsida</taxon>
        <taxon>Dioscoreales</taxon>
        <taxon>Dioscoreaceae</taxon>
        <taxon>Dioscorea</taxon>
    </lineage>
</organism>
<reference evidence="2" key="1">
    <citation type="journal article" date="2022" name="Nat. Commun.">
        <title>Chromosome evolution and the genetic basis of agronomically important traits in greater yam.</title>
        <authorList>
            <person name="Bredeson J.V."/>
            <person name="Lyons J.B."/>
            <person name="Oniyinde I.O."/>
            <person name="Okereke N.R."/>
            <person name="Kolade O."/>
            <person name="Nnabue I."/>
            <person name="Nwadili C.O."/>
            <person name="Hribova E."/>
            <person name="Parker M."/>
            <person name="Nwogha J."/>
            <person name="Shu S."/>
            <person name="Carlson J."/>
            <person name="Kariba R."/>
            <person name="Muthemba S."/>
            <person name="Knop K."/>
            <person name="Barton G.J."/>
            <person name="Sherwood A.V."/>
            <person name="Lopez-Montes A."/>
            <person name="Asiedu R."/>
            <person name="Jamnadass R."/>
            <person name="Muchugi A."/>
            <person name="Goodstein D."/>
            <person name="Egesi C.N."/>
            <person name="Featherston J."/>
            <person name="Asfaw A."/>
            <person name="Simpson G.G."/>
            <person name="Dolezel J."/>
            <person name="Hendre P.S."/>
            <person name="Van Deynze A."/>
            <person name="Kumar P.L."/>
            <person name="Obidiegwu J.E."/>
            <person name="Bhattacharjee R."/>
            <person name="Rokhsar D.S."/>
        </authorList>
    </citation>
    <scope>NUCLEOTIDE SEQUENCE [LARGE SCALE GENOMIC DNA]</scope>
    <source>
        <strain evidence="2">cv. TDa95/00328</strain>
    </source>
</reference>
<proteinExistence type="predicted"/>
<name>A0ACB7VQY2_DIOAL</name>
<evidence type="ECO:0000313" key="1">
    <source>
        <dbReference type="EMBL" id="KAH7677036.1"/>
    </source>
</evidence>
<evidence type="ECO:0000313" key="2">
    <source>
        <dbReference type="Proteomes" id="UP000827976"/>
    </source>
</evidence>
<gene>
    <name evidence="1" type="ORF">IHE45_07G055500</name>
</gene>
<accession>A0ACB7VQY2</accession>